<sequence>MSEEKKEEQMSEEEKQAAYVRAENGEVSPLTPEEEAKKKDVMGRIEHTLNKIRPYIQAEGGDLRLLDYSNGIAYVSMIGACAGCMMATVDISQGVQALVVDEVPEVQAVKLAPTSYY</sequence>
<organism evidence="4 5">
    <name type="scientific">Grylomicrobium aquisgranensis</name>
    <dbReference type="NCBI Taxonomy" id="2926318"/>
    <lineage>
        <taxon>Bacteria</taxon>
        <taxon>Bacillati</taxon>
        <taxon>Bacillota</taxon>
        <taxon>Erysipelotrichia</taxon>
        <taxon>Erysipelotrichales</taxon>
        <taxon>Erysipelotrichaceae</taxon>
        <taxon>Grylomicrobium</taxon>
    </lineage>
</organism>
<evidence type="ECO:0000313" key="4">
    <source>
        <dbReference type="EMBL" id="MDX8418480.1"/>
    </source>
</evidence>
<dbReference type="PANTHER" id="PTHR11178">
    <property type="entry name" value="IRON-SULFUR CLUSTER SCAFFOLD PROTEIN NFU-RELATED"/>
    <property type="match status" value="1"/>
</dbReference>
<dbReference type="Proteomes" id="UP001286174">
    <property type="component" value="Unassembled WGS sequence"/>
</dbReference>
<dbReference type="Pfam" id="PF01106">
    <property type="entry name" value="NifU"/>
    <property type="match status" value="1"/>
</dbReference>
<evidence type="ECO:0000259" key="3">
    <source>
        <dbReference type="Pfam" id="PF01106"/>
    </source>
</evidence>
<dbReference type="InterPro" id="IPR001075">
    <property type="entry name" value="NIF_FeS_clus_asmbl_NifU_C"/>
</dbReference>
<dbReference type="GO" id="GO:0051536">
    <property type="term" value="F:iron-sulfur cluster binding"/>
    <property type="evidence" value="ECO:0007669"/>
    <property type="project" value="InterPro"/>
</dbReference>
<dbReference type="InterPro" id="IPR034904">
    <property type="entry name" value="FSCA_dom_sf"/>
</dbReference>
<comment type="function">
    <text evidence="1">May be involved in the formation or repair of [Fe-S] clusters present in iron-sulfur proteins.</text>
</comment>
<dbReference type="EMBL" id="JALBUR010000001">
    <property type="protein sequence ID" value="MDX8418480.1"/>
    <property type="molecule type" value="Genomic_DNA"/>
</dbReference>
<dbReference type="Gene3D" id="3.30.300.130">
    <property type="entry name" value="Fe-S cluster assembly (FSCA)"/>
    <property type="match status" value="1"/>
</dbReference>
<dbReference type="AlphaFoldDB" id="A0AB35U0Y2"/>
<protein>
    <submittedName>
        <fullName evidence="4">NifU family protein</fullName>
    </submittedName>
</protein>
<name>A0AB35U0Y2_9FIRM</name>
<dbReference type="GO" id="GO:0016226">
    <property type="term" value="P:iron-sulfur cluster assembly"/>
    <property type="evidence" value="ECO:0007669"/>
    <property type="project" value="InterPro"/>
</dbReference>
<evidence type="ECO:0000313" key="5">
    <source>
        <dbReference type="Proteomes" id="UP001286174"/>
    </source>
</evidence>
<proteinExistence type="predicted"/>
<dbReference type="SUPFAM" id="SSF117916">
    <property type="entry name" value="Fe-S cluster assembly (FSCA) domain-like"/>
    <property type="match status" value="1"/>
</dbReference>
<comment type="caution">
    <text evidence="4">The sequence shown here is derived from an EMBL/GenBank/DDBJ whole genome shotgun (WGS) entry which is preliminary data.</text>
</comment>
<feature type="region of interest" description="Disordered" evidence="2">
    <location>
        <begin position="1"/>
        <end position="41"/>
    </location>
</feature>
<evidence type="ECO:0000256" key="1">
    <source>
        <dbReference type="ARBA" id="ARBA00049958"/>
    </source>
</evidence>
<feature type="domain" description="NIF system FeS cluster assembly NifU C-terminal" evidence="3">
    <location>
        <begin position="45"/>
        <end position="109"/>
    </location>
</feature>
<dbReference type="GO" id="GO:0005506">
    <property type="term" value="F:iron ion binding"/>
    <property type="evidence" value="ECO:0007669"/>
    <property type="project" value="InterPro"/>
</dbReference>
<accession>A0AB35U0Y2</accession>
<keyword evidence="5" id="KW-1185">Reference proteome</keyword>
<reference evidence="4 5" key="1">
    <citation type="submission" date="2022-03" db="EMBL/GenBank/DDBJ databases">
        <title>Novel taxa within the pig intestine.</title>
        <authorList>
            <person name="Wylensek D."/>
            <person name="Bishof K."/>
            <person name="Afrizal A."/>
            <person name="Clavel T."/>
        </authorList>
    </citation>
    <scope>NUCLEOTIDE SEQUENCE [LARGE SCALE GENOMIC DNA]</scope>
    <source>
        <strain evidence="4 5">CLA-KB-P133</strain>
    </source>
</reference>
<evidence type="ECO:0000256" key="2">
    <source>
        <dbReference type="SAM" id="MobiDB-lite"/>
    </source>
</evidence>
<feature type="compositionally biased region" description="Basic and acidic residues" evidence="2">
    <location>
        <begin position="1"/>
        <end position="16"/>
    </location>
</feature>
<gene>
    <name evidence="4" type="ORF">MOZ60_00045</name>
</gene>
<dbReference type="RefSeq" id="WP_245309549.1">
    <property type="nucleotide sequence ID" value="NZ_JALBUR010000001.1"/>
</dbReference>